<dbReference type="Pfam" id="PF13880">
    <property type="entry name" value="Acetyltransf_13"/>
    <property type="match status" value="1"/>
</dbReference>
<keyword evidence="4" id="KW-1185">Reference proteome</keyword>
<evidence type="ECO:0000313" key="3">
    <source>
        <dbReference type="EnsemblMetazoa" id="XP_016656924.1"/>
    </source>
</evidence>
<dbReference type="AlphaFoldDB" id="A0A8R2H5U6"/>
<feature type="region of interest" description="Disordered" evidence="1">
    <location>
        <begin position="149"/>
        <end position="171"/>
    </location>
</feature>
<dbReference type="Proteomes" id="UP000007819">
    <property type="component" value="Chromosome A1"/>
</dbReference>
<feature type="compositionally biased region" description="Polar residues" evidence="1">
    <location>
        <begin position="149"/>
        <end position="169"/>
    </location>
</feature>
<evidence type="ECO:0000259" key="2">
    <source>
        <dbReference type="Pfam" id="PF13880"/>
    </source>
</evidence>
<sequence length="651" mass="73762">MASFSKSSTFNLSTSSDSENEIRTNIKLDSAKIDFVKTFNTELPSSLTRQTTNNSLRYFKKLKRKKPIYDSDSSSLSYTLNSSKDKLYNLPDSKNVSNYKKKKFGLKNKNTVYSNTIDLNKEFANALESSSDSDFPDLKYLRATTTNKEINTSPASKDSRQNKSYSSLTSKKRPTSINISNIAENISNGLASSISSDVTDLGFSHINTDSVNFQPKNIYTHDELNLDQILSDCSLSDVLFVRKDNSDLKSQFDSTPGTADTSIIKRTKSPLNISLEIDDVELLSQQPSNTIIDVPDLTDYEAAKVEQNKTVNEIEILKPELKLDSEDFNSNEAKSNSHVSTEESVISEKICNHCNRTNKSTIKNSSHSKKKNTIRSKLRSHVTTLTSTSDILRIKKSCDNKIIKNCAKINETVEDIGLEYDTSKDNYMVELPNGAVVPVFLSTLKPKHVKKLCACGITIPDIPLYWSESFHDILHQNIYKLRFSGDISDDTTVNIKQNDLFFRILMLCENRYNNENIKKSIKDVDDFVCLEYGISNISIQSYRYSTYLAVLPNFKVIGYLEVKPIQKAYILNNEEQYSGNTIIVPVKFGVSKIWAFIKYRHNNVDINLLDTFCEKNNVQKKDLAFFLDGCQGIQFIQEYTGNKNVLVYNET</sequence>
<organism evidence="3 4">
    <name type="scientific">Acyrthosiphon pisum</name>
    <name type="common">Pea aphid</name>
    <dbReference type="NCBI Taxonomy" id="7029"/>
    <lineage>
        <taxon>Eukaryota</taxon>
        <taxon>Metazoa</taxon>
        <taxon>Ecdysozoa</taxon>
        <taxon>Arthropoda</taxon>
        <taxon>Hexapoda</taxon>
        <taxon>Insecta</taxon>
        <taxon>Pterygota</taxon>
        <taxon>Neoptera</taxon>
        <taxon>Paraneoptera</taxon>
        <taxon>Hemiptera</taxon>
        <taxon>Sternorrhyncha</taxon>
        <taxon>Aphidomorpha</taxon>
        <taxon>Aphidoidea</taxon>
        <taxon>Aphididae</taxon>
        <taxon>Macrosiphini</taxon>
        <taxon>Acyrthosiphon</taxon>
    </lineage>
</organism>
<name>A0A8R2H5U6_ACYPI</name>
<dbReference type="InterPro" id="IPR028009">
    <property type="entry name" value="ESCO_Acetyltransf_dom"/>
</dbReference>
<dbReference type="KEGG" id="api:107882699"/>
<evidence type="ECO:0000256" key="1">
    <source>
        <dbReference type="SAM" id="MobiDB-lite"/>
    </source>
</evidence>
<protein>
    <recommendedName>
        <fullName evidence="2">N-acetyltransferase ESCO acetyl-transferase domain-containing protein</fullName>
    </recommendedName>
</protein>
<reference evidence="4" key="1">
    <citation type="submission" date="2010-06" db="EMBL/GenBank/DDBJ databases">
        <authorList>
            <person name="Jiang H."/>
            <person name="Abraham K."/>
            <person name="Ali S."/>
            <person name="Alsbrooks S.L."/>
            <person name="Anim B.N."/>
            <person name="Anosike U.S."/>
            <person name="Attaway T."/>
            <person name="Bandaranaike D.P."/>
            <person name="Battles P.K."/>
            <person name="Bell S.N."/>
            <person name="Bell A.V."/>
            <person name="Beltran B."/>
            <person name="Bickham C."/>
            <person name="Bustamante Y."/>
            <person name="Caleb T."/>
            <person name="Canada A."/>
            <person name="Cardenas V."/>
            <person name="Carter K."/>
            <person name="Chacko J."/>
            <person name="Chandrabose M.N."/>
            <person name="Chavez D."/>
            <person name="Chavez A."/>
            <person name="Chen L."/>
            <person name="Chu H.-S."/>
            <person name="Claassen K.J."/>
            <person name="Cockrell R."/>
            <person name="Collins M."/>
            <person name="Cooper J.A."/>
            <person name="Cree A."/>
            <person name="Curry S.M."/>
            <person name="Da Y."/>
            <person name="Dao M.D."/>
            <person name="Das B."/>
            <person name="Davila M.-L."/>
            <person name="Davy-Carroll L."/>
            <person name="Denson S."/>
            <person name="Dinh H."/>
            <person name="Ebong V.E."/>
            <person name="Edwards J.R."/>
            <person name="Egan A."/>
            <person name="El-Daye J."/>
            <person name="Escobedo L."/>
            <person name="Fernandez S."/>
            <person name="Fernando P.R."/>
            <person name="Flagg N."/>
            <person name="Forbes L.D."/>
            <person name="Fowler R.G."/>
            <person name="Fu Q."/>
            <person name="Gabisi R.A."/>
            <person name="Ganer J."/>
            <person name="Garbino Pronczuk A."/>
            <person name="Garcia R.M."/>
            <person name="Garner T."/>
            <person name="Garrett T.E."/>
            <person name="Gonzalez D.A."/>
            <person name="Hamid H."/>
            <person name="Hawkins E.S."/>
            <person name="Hirani K."/>
            <person name="Hogues M.E."/>
            <person name="Hollins B."/>
            <person name="Hsiao C.-H."/>
            <person name="Jabil R."/>
            <person name="James M.L."/>
            <person name="Jhangiani S.N."/>
            <person name="Johnson B."/>
            <person name="Johnson Q."/>
            <person name="Joshi V."/>
            <person name="Kalu J.B."/>
            <person name="Kam C."/>
            <person name="Kashfia A."/>
            <person name="Keebler J."/>
            <person name="Kisamo H."/>
            <person name="Kovar C.L."/>
            <person name="Lago L.A."/>
            <person name="Lai C.-Y."/>
            <person name="Laidlaw J."/>
            <person name="Lara F."/>
            <person name="Le T.-K."/>
            <person name="Lee S.L."/>
            <person name="Legall F.H."/>
            <person name="Lemon S.J."/>
            <person name="Lewis L.R."/>
            <person name="Li B."/>
            <person name="Liu Y."/>
            <person name="Liu Y.-S."/>
            <person name="Lopez J."/>
            <person name="Lozado R.J."/>
            <person name="Lu J."/>
            <person name="Madu R.C."/>
            <person name="Maheshwari M."/>
            <person name="Maheshwari R."/>
            <person name="Malloy K."/>
            <person name="Martinez E."/>
            <person name="Mathew T."/>
            <person name="Mercado I.C."/>
            <person name="Mercado C."/>
            <person name="Meyer B."/>
            <person name="Montgomery K."/>
            <person name="Morgan M.B."/>
            <person name="Munidasa M."/>
            <person name="Nazareth L.V."/>
            <person name="Nelson J."/>
            <person name="Ng B.M."/>
            <person name="Nguyen N.B."/>
            <person name="Nguyen P.Q."/>
            <person name="Nguyen T."/>
            <person name="Obregon M."/>
            <person name="Okwuonu G.O."/>
            <person name="Onwere C.G."/>
            <person name="Orozco G."/>
            <person name="Parra A."/>
            <person name="Patel S."/>
            <person name="Patil S."/>
            <person name="Perez A."/>
            <person name="Perez Y."/>
            <person name="Pham C."/>
            <person name="Primus E.L."/>
            <person name="Pu L.-L."/>
            <person name="Puazo M."/>
            <person name="Qin X."/>
            <person name="Quiroz J.B."/>
            <person name="Reese J."/>
            <person name="Richards S."/>
            <person name="Rives C.M."/>
            <person name="Robberts R."/>
            <person name="Ruiz S.J."/>
            <person name="Ruiz M.J."/>
            <person name="Santibanez J."/>
            <person name="Schneider B.W."/>
            <person name="Sisson I."/>
            <person name="Smith M."/>
            <person name="Sodergren E."/>
            <person name="Song X.-Z."/>
            <person name="Song B.B."/>
            <person name="Summersgill H."/>
            <person name="Thelus R."/>
            <person name="Thornton R.D."/>
            <person name="Trejos Z.Y."/>
            <person name="Usmani K."/>
            <person name="Vattathil S."/>
            <person name="Villasana D."/>
            <person name="Walker D.L."/>
            <person name="Wang S."/>
            <person name="Wang K."/>
            <person name="White C.S."/>
            <person name="Williams A.C."/>
            <person name="Williamson J."/>
            <person name="Wilson K."/>
            <person name="Woghiren I.O."/>
            <person name="Woodworth J.R."/>
            <person name="Worley K.C."/>
            <person name="Wright R.A."/>
            <person name="Wu W."/>
            <person name="Young L."/>
            <person name="Zhang L."/>
            <person name="Zhang J."/>
            <person name="Zhu Y."/>
            <person name="Muzny D.M."/>
            <person name="Weinstock G."/>
            <person name="Gibbs R.A."/>
        </authorList>
    </citation>
    <scope>NUCLEOTIDE SEQUENCE [LARGE SCALE GENOMIC DNA]</scope>
    <source>
        <strain evidence="4">LSR1</strain>
    </source>
</reference>
<dbReference type="EnsemblMetazoa" id="XM_016801435.2">
    <property type="protein sequence ID" value="XP_016656924.1"/>
    <property type="gene ID" value="LOC107882699"/>
</dbReference>
<accession>A0A8R2H5U6</accession>
<proteinExistence type="predicted"/>
<dbReference type="GeneID" id="107882699"/>
<dbReference type="OrthoDB" id="6608322at2759"/>
<dbReference type="RefSeq" id="XP_016656924.1">
    <property type="nucleotide sequence ID" value="XM_016801435.1"/>
</dbReference>
<reference evidence="3" key="2">
    <citation type="submission" date="2022-06" db="UniProtKB">
        <authorList>
            <consortium name="EnsemblMetazoa"/>
        </authorList>
    </citation>
    <scope>IDENTIFICATION</scope>
</reference>
<feature type="domain" description="N-acetyltransferase ESCO acetyl-transferase" evidence="2">
    <location>
        <begin position="584"/>
        <end position="648"/>
    </location>
</feature>
<evidence type="ECO:0000313" key="4">
    <source>
        <dbReference type="Proteomes" id="UP000007819"/>
    </source>
</evidence>